<evidence type="ECO:0000313" key="3">
    <source>
        <dbReference type="Proteomes" id="UP000324800"/>
    </source>
</evidence>
<dbReference type="Proteomes" id="UP000324800">
    <property type="component" value="Unassembled WGS sequence"/>
</dbReference>
<comment type="caution">
    <text evidence="2">The sequence shown here is derived from an EMBL/GenBank/DDBJ whole genome shotgun (WGS) entry which is preliminary data.</text>
</comment>
<accession>A0A5J4QJF9</accession>
<dbReference type="AlphaFoldDB" id="A0A5J4QJF9"/>
<gene>
    <name evidence="2" type="ORF">EZS28_054483</name>
</gene>
<feature type="region of interest" description="Disordered" evidence="1">
    <location>
        <begin position="82"/>
        <end position="209"/>
    </location>
</feature>
<sequence>NDFLKVINNIIKGRNIDIKKCALDILASLVNQGTGPTKKLIKDQIEIDGIKNLISIQGEIGSEAKELINLIWGTDISNERIKDKDKDKDNNQWGNVNDWNSGNNIQWGNEKDDWKVQGEINSFQYKGRNPEEEKKQEWSKKGPNNNQEQQKKGEWNNKKDQPIIEEQKKGKGSKKNKNEDSWVIQWDQPQQDNNTGGGSWGEFKYSWEK</sequence>
<feature type="compositionally biased region" description="Polar residues" evidence="1">
    <location>
        <begin position="91"/>
        <end position="107"/>
    </location>
</feature>
<organism evidence="2 3">
    <name type="scientific">Streblomastix strix</name>
    <dbReference type="NCBI Taxonomy" id="222440"/>
    <lineage>
        <taxon>Eukaryota</taxon>
        <taxon>Metamonada</taxon>
        <taxon>Preaxostyla</taxon>
        <taxon>Oxymonadida</taxon>
        <taxon>Streblomastigidae</taxon>
        <taxon>Streblomastix</taxon>
    </lineage>
</organism>
<evidence type="ECO:0000256" key="1">
    <source>
        <dbReference type="SAM" id="MobiDB-lite"/>
    </source>
</evidence>
<dbReference type="EMBL" id="SNRW01045059">
    <property type="protein sequence ID" value="KAA6321997.1"/>
    <property type="molecule type" value="Genomic_DNA"/>
</dbReference>
<name>A0A5J4QJF9_9EUKA</name>
<feature type="compositionally biased region" description="Basic and acidic residues" evidence="1">
    <location>
        <begin position="128"/>
        <end position="140"/>
    </location>
</feature>
<protein>
    <submittedName>
        <fullName evidence="2">Uncharacterized protein</fullName>
    </submittedName>
</protein>
<evidence type="ECO:0000313" key="2">
    <source>
        <dbReference type="EMBL" id="KAA6321997.1"/>
    </source>
</evidence>
<reference evidence="2 3" key="1">
    <citation type="submission" date="2019-03" db="EMBL/GenBank/DDBJ databases">
        <title>Single cell metagenomics reveals metabolic interactions within the superorganism composed of flagellate Streblomastix strix and complex community of Bacteroidetes bacteria on its surface.</title>
        <authorList>
            <person name="Treitli S.C."/>
            <person name="Kolisko M."/>
            <person name="Husnik F."/>
            <person name="Keeling P."/>
            <person name="Hampl V."/>
        </authorList>
    </citation>
    <scope>NUCLEOTIDE SEQUENCE [LARGE SCALE GENOMIC DNA]</scope>
    <source>
        <strain evidence="2">ST1C</strain>
    </source>
</reference>
<proteinExistence type="predicted"/>
<feature type="compositionally biased region" description="Basic and acidic residues" evidence="1">
    <location>
        <begin position="149"/>
        <end position="169"/>
    </location>
</feature>
<feature type="non-terminal residue" evidence="2">
    <location>
        <position position="1"/>
    </location>
</feature>